<dbReference type="EMBL" id="GBXM01010331">
    <property type="protein sequence ID" value="JAH98246.1"/>
    <property type="molecule type" value="Transcribed_RNA"/>
</dbReference>
<dbReference type="AlphaFoldDB" id="A0A0E9X742"/>
<sequence length="73" mass="7999">MYIIIWVGEVLTNSEKQVGGGEAKKERKKVPSVSLLKMGAQRTCQFFGGSLLHAGELQHNTEKTTTACPLKHS</sequence>
<protein>
    <submittedName>
        <fullName evidence="1">Uncharacterized protein</fullName>
    </submittedName>
</protein>
<accession>A0A0E9X742</accession>
<proteinExistence type="predicted"/>
<reference evidence="1" key="2">
    <citation type="journal article" date="2015" name="Fish Shellfish Immunol.">
        <title>Early steps in the European eel (Anguilla anguilla)-Vibrio vulnificus interaction in the gills: Role of the RtxA13 toxin.</title>
        <authorList>
            <person name="Callol A."/>
            <person name="Pajuelo D."/>
            <person name="Ebbesson L."/>
            <person name="Teles M."/>
            <person name="MacKenzie S."/>
            <person name="Amaro C."/>
        </authorList>
    </citation>
    <scope>NUCLEOTIDE SEQUENCE</scope>
</reference>
<reference evidence="1" key="1">
    <citation type="submission" date="2014-11" db="EMBL/GenBank/DDBJ databases">
        <authorList>
            <person name="Amaro Gonzalez C."/>
        </authorList>
    </citation>
    <scope>NUCLEOTIDE SEQUENCE</scope>
</reference>
<name>A0A0E9X742_ANGAN</name>
<evidence type="ECO:0000313" key="1">
    <source>
        <dbReference type="EMBL" id="JAH98246.1"/>
    </source>
</evidence>
<organism evidence="1">
    <name type="scientific">Anguilla anguilla</name>
    <name type="common">European freshwater eel</name>
    <name type="synonym">Muraena anguilla</name>
    <dbReference type="NCBI Taxonomy" id="7936"/>
    <lineage>
        <taxon>Eukaryota</taxon>
        <taxon>Metazoa</taxon>
        <taxon>Chordata</taxon>
        <taxon>Craniata</taxon>
        <taxon>Vertebrata</taxon>
        <taxon>Euteleostomi</taxon>
        <taxon>Actinopterygii</taxon>
        <taxon>Neopterygii</taxon>
        <taxon>Teleostei</taxon>
        <taxon>Anguilliformes</taxon>
        <taxon>Anguillidae</taxon>
        <taxon>Anguilla</taxon>
    </lineage>
</organism>